<reference evidence="2" key="1">
    <citation type="submission" date="2019-04" db="EMBL/GenBank/DDBJ databases">
        <title>Evolution of Biomass-Degrading Anaerobic Consortia Revealed by Metagenomics.</title>
        <authorList>
            <person name="Peng X."/>
        </authorList>
    </citation>
    <scope>NUCLEOTIDE SEQUENCE</scope>
    <source>
        <strain evidence="2">SIG240</strain>
    </source>
</reference>
<dbReference type="AlphaFoldDB" id="A0A927WL22"/>
<proteinExistence type="predicted"/>
<comment type="caution">
    <text evidence="2">The sequence shown here is derived from an EMBL/GenBank/DDBJ whole genome shotgun (WGS) entry which is preliminary data.</text>
</comment>
<feature type="transmembrane region" description="Helical" evidence="1">
    <location>
        <begin position="159"/>
        <end position="190"/>
    </location>
</feature>
<keyword evidence="1" id="KW-1133">Transmembrane helix</keyword>
<keyword evidence="1" id="KW-0472">Membrane</keyword>
<name>A0A927WL22_SELRU</name>
<feature type="transmembrane region" description="Helical" evidence="1">
    <location>
        <begin position="286"/>
        <end position="317"/>
    </location>
</feature>
<feature type="transmembrane region" description="Helical" evidence="1">
    <location>
        <begin position="261"/>
        <end position="280"/>
    </location>
</feature>
<feature type="transmembrane region" description="Helical" evidence="1">
    <location>
        <begin position="399"/>
        <end position="419"/>
    </location>
</feature>
<dbReference type="EMBL" id="SVBY01000006">
    <property type="protein sequence ID" value="MBE6091830.1"/>
    <property type="molecule type" value="Genomic_DNA"/>
</dbReference>
<feature type="transmembrane region" description="Helical" evidence="1">
    <location>
        <begin position="10"/>
        <end position="27"/>
    </location>
</feature>
<sequence length="552" mass="64319">MKIKKRDNSLLRYACLFIGLLFIGHEIDNDGWFLLNHGRYVLEYGIPYVEPFTIHENFSFVMQQWLSSLIFWEIYKYFGIDGLIIFLYPMGALTIYAIYRLTLMSAKGNKDVALVISSFIGIIICLFFIRTRPQIFSTLIFVVEIICLESLHRTNNKKYLLLFPFLSLALINMHAAMWPMMIVFLIPFFFEHLVRYDTKNFFAKEKTIKLSYLCIITVLTMLAGFVNPYGGDAMTYVFRSYGYDMISNLVNEMQPITIRSILGKFCEMLFFMVIFIYARHKVAVRYILLTLGTMVMAMSSLRSLYLFLAVGLYPLAYVYREWQGLSNTHAPTAKAIRLRKVLILMTNGVFLWGIVNQQKIILTGIESLGWVAALIMLTVFCLISFEWKYGKLRDVKDKFLRCGYISVVLLVCFSLMMVIGNKFAGINHLPNSAKAVEYILAHESVDNVRLWTNYNEGAYAEFMGIRCFIDPRAEVFLSSNNKQRDVFYEYASLEKGSTDYRTFLSWYDFNYILVSDNDIMYTYLPSDDKYVLLLNYKTEDGMNFCLYHIKDK</sequence>
<feature type="transmembrane region" description="Helical" evidence="1">
    <location>
        <begin position="210"/>
        <end position="230"/>
    </location>
</feature>
<feature type="transmembrane region" description="Helical" evidence="1">
    <location>
        <begin position="74"/>
        <end position="99"/>
    </location>
</feature>
<keyword evidence="1" id="KW-0812">Transmembrane</keyword>
<feature type="transmembrane region" description="Helical" evidence="1">
    <location>
        <begin position="367"/>
        <end position="387"/>
    </location>
</feature>
<accession>A0A927WL22</accession>
<dbReference type="Proteomes" id="UP000761380">
    <property type="component" value="Unassembled WGS sequence"/>
</dbReference>
<organism evidence="2 3">
    <name type="scientific">Selenomonas ruminantium</name>
    <dbReference type="NCBI Taxonomy" id="971"/>
    <lineage>
        <taxon>Bacteria</taxon>
        <taxon>Bacillati</taxon>
        <taxon>Bacillota</taxon>
        <taxon>Negativicutes</taxon>
        <taxon>Selenomonadales</taxon>
        <taxon>Selenomonadaceae</taxon>
        <taxon>Selenomonas</taxon>
    </lineage>
</organism>
<protein>
    <submittedName>
        <fullName evidence="2">Uncharacterized protein</fullName>
    </submittedName>
</protein>
<gene>
    <name evidence="2" type="ORF">E7201_01410</name>
</gene>
<evidence type="ECO:0000313" key="3">
    <source>
        <dbReference type="Proteomes" id="UP000761380"/>
    </source>
</evidence>
<feature type="transmembrane region" description="Helical" evidence="1">
    <location>
        <begin position="338"/>
        <end position="355"/>
    </location>
</feature>
<evidence type="ECO:0000313" key="2">
    <source>
        <dbReference type="EMBL" id="MBE6091830.1"/>
    </source>
</evidence>
<feature type="transmembrane region" description="Helical" evidence="1">
    <location>
        <begin position="111"/>
        <end position="129"/>
    </location>
</feature>
<evidence type="ECO:0000256" key="1">
    <source>
        <dbReference type="SAM" id="Phobius"/>
    </source>
</evidence>